<dbReference type="InterPro" id="IPR006694">
    <property type="entry name" value="Fatty_acid_hydroxylase"/>
</dbReference>
<evidence type="ECO:0000313" key="9">
    <source>
        <dbReference type="Proteomes" id="UP001445335"/>
    </source>
</evidence>
<dbReference type="GO" id="GO:0016020">
    <property type="term" value="C:membrane"/>
    <property type="evidence" value="ECO:0007669"/>
    <property type="project" value="UniProtKB-SubCell"/>
</dbReference>
<comment type="similarity">
    <text evidence="2">Belongs to the sterol desaturase family.</text>
</comment>
<keyword evidence="3 6" id="KW-0812">Transmembrane</keyword>
<accession>A0AAW1R0H7</accession>
<feature type="transmembrane region" description="Helical" evidence="6">
    <location>
        <begin position="12"/>
        <end position="35"/>
    </location>
</feature>
<feature type="domain" description="Fatty acid hydroxylase" evidence="7">
    <location>
        <begin position="103"/>
        <end position="194"/>
    </location>
</feature>
<comment type="caution">
    <text evidence="8">The sequence shown here is derived from an EMBL/GenBank/DDBJ whole genome shotgun (WGS) entry which is preliminary data.</text>
</comment>
<dbReference type="InterPro" id="IPR050307">
    <property type="entry name" value="Sterol_Desaturase_Related"/>
</dbReference>
<evidence type="ECO:0000256" key="5">
    <source>
        <dbReference type="ARBA" id="ARBA00023136"/>
    </source>
</evidence>
<organism evidence="8 9">
    <name type="scientific">Elliptochloris bilobata</name>
    <dbReference type="NCBI Taxonomy" id="381761"/>
    <lineage>
        <taxon>Eukaryota</taxon>
        <taxon>Viridiplantae</taxon>
        <taxon>Chlorophyta</taxon>
        <taxon>core chlorophytes</taxon>
        <taxon>Trebouxiophyceae</taxon>
        <taxon>Trebouxiophyceae incertae sedis</taxon>
        <taxon>Elliptochloris clade</taxon>
        <taxon>Elliptochloris</taxon>
    </lineage>
</organism>
<evidence type="ECO:0000256" key="6">
    <source>
        <dbReference type="SAM" id="Phobius"/>
    </source>
</evidence>
<dbReference type="EMBL" id="JALJOU010000058">
    <property type="protein sequence ID" value="KAK9827400.1"/>
    <property type="molecule type" value="Genomic_DNA"/>
</dbReference>
<reference evidence="8 9" key="1">
    <citation type="journal article" date="2024" name="Nat. Commun.">
        <title>Phylogenomics reveals the evolutionary origins of lichenization in chlorophyte algae.</title>
        <authorList>
            <person name="Puginier C."/>
            <person name="Libourel C."/>
            <person name="Otte J."/>
            <person name="Skaloud P."/>
            <person name="Haon M."/>
            <person name="Grisel S."/>
            <person name="Petersen M."/>
            <person name="Berrin J.G."/>
            <person name="Delaux P.M."/>
            <person name="Dal Grande F."/>
            <person name="Keller J."/>
        </authorList>
    </citation>
    <scope>NUCLEOTIDE SEQUENCE [LARGE SCALE GENOMIC DNA]</scope>
    <source>
        <strain evidence="8 9">SAG 245.80</strain>
    </source>
</reference>
<evidence type="ECO:0000256" key="3">
    <source>
        <dbReference type="ARBA" id="ARBA00022692"/>
    </source>
</evidence>
<evidence type="ECO:0000259" key="7">
    <source>
        <dbReference type="Pfam" id="PF04116"/>
    </source>
</evidence>
<keyword evidence="5 6" id="KW-0472">Membrane</keyword>
<name>A0AAW1R0H7_9CHLO</name>
<evidence type="ECO:0000313" key="8">
    <source>
        <dbReference type="EMBL" id="KAK9827400.1"/>
    </source>
</evidence>
<dbReference type="GO" id="GO:0008610">
    <property type="term" value="P:lipid biosynthetic process"/>
    <property type="evidence" value="ECO:0007669"/>
    <property type="project" value="InterPro"/>
</dbReference>
<evidence type="ECO:0000256" key="1">
    <source>
        <dbReference type="ARBA" id="ARBA00004370"/>
    </source>
</evidence>
<comment type="subcellular location">
    <subcellularLocation>
        <location evidence="1">Membrane</location>
    </subcellularLocation>
</comment>
<evidence type="ECO:0000256" key="4">
    <source>
        <dbReference type="ARBA" id="ARBA00022989"/>
    </source>
</evidence>
<evidence type="ECO:0000256" key="2">
    <source>
        <dbReference type="ARBA" id="ARBA00009324"/>
    </source>
</evidence>
<sequence length="299" mass="32627">MLPLYGGGFTTAALQVAAVYYGVAFLLHCLVPLAVPVKSIQVQPRQPGQASREALYSLGPLAVKAAVLRVVELLGAWGVSRLYEGPLDTAAKVLYVVATVAALDVLHDAWFYWTHRLLHWRPLYRHVHYIHHRSVAPTAFAGYSFHVAEAALVFANEILVCFLFSIHAGVHRAYHLTTTAIHIGGHAGYEIAPFIPSGNREPPCVGSTSYPSPDPHSGGPGGGHIGLELPCAALNTVQHHDMHHRFPTRHFSLYFTHWDRWCGTEHPAYRAQVAEHFQALADARKAASHCGAPSAARPA</sequence>
<dbReference type="Proteomes" id="UP001445335">
    <property type="component" value="Unassembled WGS sequence"/>
</dbReference>
<dbReference type="Pfam" id="PF04116">
    <property type="entry name" value="FA_hydroxylase"/>
    <property type="match status" value="1"/>
</dbReference>
<proteinExistence type="inferred from homology"/>
<dbReference type="GO" id="GO:0005506">
    <property type="term" value="F:iron ion binding"/>
    <property type="evidence" value="ECO:0007669"/>
    <property type="project" value="InterPro"/>
</dbReference>
<dbReference type="AlphaFoldDB" id="A0AAW1R0H7"/>
<keyword evidence="9" id="KW-1185">Reference proteome</keyword>
<dbReference type="GO" id="GO:0016491">
    <property type="term" value="F:oxidoreductase activity"/>
    <property type="evidence" value="ECO:0007669"/>
    <property type="project" value="InterPro"/>
</dbReference>
<protein>
    <recommendedName>
        <fullName evidence="7">Fatty acid hydroxylase domain-containing protein</fullName>
    </recommendedName>
</protein>
<dbReference type="PANTHER" id="PTHR11863">
    <property type="entry name" value="STEROL DESATURASE"/>
    <property type="match status" value="1"/>
</dbReference>
<gene>
    <name evidence="8" type="ORF">WJX81_007445</name>
</gene>
<keyword evidence="4 6" id="KW-1133">Transmembrane helix</keyword>